<name>A0AAD4W0V8_PRUDU</name>
<protein>
    <recommendedName>
        <fullName evidence="4">Retrotransposon gag domain-containing protein</fullName>
    </recommendedName>
</protein>
<proteinExistence type="predicted"/>
<dbReference type="Proteomes" id="UP001054821">
    <property type="component" value="Chromosome 4"/>
</dbReference>
<dbReference type="EMBL" id="JAJFAZ020000004">
    <property type="protein sequence ID" value="KAI5334818.1"/>
    <property type="molecule type" value="Genomic_DNA"/>
</dbReference>
<dbReference type="AlphaFoldDB" id="A0AAD4W0V8"/>
<evidence type="ECO:0000313" key="2">
    <source>
        <dbReference type="EMBL" id="KAI5334818.1"/>
    </source>
</evidence>
<dbReference type="PANTHER" id="PTHR34222">
    <property type="entry name" value="GAG_PRE-INTEGRS DOMAIN-CONTAINING PROTEIN"/>
    <property type="match status" value="1"/>
</dbReference>
<accession>A0AAD4W0V8</accession>
<feature type="compositionally biased region" description="Polar residues" evidence="1">
    <location>
        <begin position="199"/>
        <end position="212"/>
    </location>
</feature>
<reference evidence="2 3" key="1">
    <citation type="journal article" date="2022" name="G3 (Bethesda)">
        <title>Whole-genome sequence and methylome profiling of the almond [Prunus dulcis (Mill.) D.A. Webb] cultivar 'Nonpareil'.</title>
        <authorList>
            <person name="D'Amico-Willman K.M."/>
            <person name="Ouma W.Z."/>
            <person name="Meulia T."/>
            <person name="Sideli G.M."/>
            <person name="Gradziel T.M."/>
            <person name="Fresnedo-Ramirez J."/>
        </authorList>
    </citation>
    <scope>NUCLEOTIDE SEQUENCE [LARGE SCALE GENOMIC DNA]</scope>
    <source>
        <strain evidence="2">Clone GOH B32 T37-40</strain>
    </source>
</reference>
<dbReference type="PANTHER" id="PTHR34222:SF43">
    <property type="entry name" value="RETROTRANSPOSON GAG DOMAIN-CONTAINING PROTEIN"/>
    <property type="match status" value="1"/>
</dbReference>
<evidence type="ECO:0000313" key="3">
    <source>
        <dbReference type="Proteomes" id="UP001054821"/>
    </source>
</evidence>
<evidence type="ECO:0008006" key="4">
    <source>
        <dbReference type="Google" id="ProtNLM"/>
    </source>
</evidence>
<feature type="region of interest" description="Disordered" evidence="1">
    <location>
        <begin position="195"/>
        <end position="216"/>
    </location>
</feature>
<gene>
    <name evidence="2" type="ORF">L3X38_024951</name>
</gene>
<organism evidence="2 3">
    <name type="scientific">Prunus dulcis</name>
    <name type="common">Almond</name>
    <name type="synonym">Amygdalus dulcis</name>
    <dbReference type="NCBI Taxonomy" id="3755"/>
    <lineage>
        <taxon>Eukaryota</taxon>
        <taxon>Viridiplantae</taxon>
        <taxon>Streptophyta</taxon>
        <taxon>Embryophyta</taxon>
        <taxon>Tracheophyta</taxon>
        <taxon>Spermatophyta</taxon>
        <taxon>Magnoliopsida</taxon>
        <taxon>eudicotyledons</taxon>
        <taxon>Gunneridae</taxon>
        <taxon>Pentapetalae</taxon>
        <taxon>rosids</taxon>
        <taxon>fabids</taxon>
        <taxon>Rosales</taxon>
        <taxon>Rosaceae</taxon>
        <taxon>Amygdaloideae</taxon>
        <taxon>Amygdaleae</taxon>
        <taxon>Prunus</taxon>
    </lineage>
</organism>
<sequence>MEPSLLNMFHTLPTAKEIWDTVNHMFFDGSDISQLYELQRQATHLKQEGRPVSTYVSELNEIWLELDNRSHFQMKCADDMKTLQVAIMADHVYVFLAGLDDTHDKVHSDILRSTKVPSIKNVFFMVRREAQRQITMLGSGIKIGEPAAVFASKNNALVSRPTDWEKERRRLKREQLDSKAHVAVVPTSVADITTRHGHLTTTPPSTLTAVSCTPTPPPLPPPLPPPPGNFGKAFHAHDTCDTGWIIDSRATDHMMYNFALFSTTLPPHCDHVRTVWYICYYCAIYGKKIVAVFKRQKTSFEDFKGGIDRRAKERERERGEDVEDGGAEDDFVVDATCICLLSTTVADKPAIQKYEQAAEKQVAIPYKQCIESYGTCACTLDFPIELSDCICLQKLTIQDSEVLQK</sequence>
<keyword evidence="3" id="KW-1185">Reference proteome</keyword>
<evidence type="ECO:0000256" key="1">
    <source>
        <dbReference type="SAM" id="MobiDB-lite"/>
    </source>
</evidence>
<comment type="caution">
    <text evidence="2">The sequence shown here is derived from an EMBL/GenBank/DDBJ whole genome shotgun (WGS) entry which is preliminary data.</text>
</comment>